<gene>
    <name evidence="3" type="ORF">H0921_12665</name>
</gene>
<keyword evidence="4" id="KW-1185">Reference proteome</keyword>
<dbReference type="AlphaFoldDB" id="A0A7V8VFD3"/>
<evidence type="ECO:0000256" key="2">
    <source>
        <dbReference type="SAM" id="Phobius"/>
    </source>
</evidence>
<dbReference type="RefSeq" id="WP_194538644.1">
    <property type="nucleotide sequence ID" value="NZ_JACEFB010000009.1"/>
</dbReference>
<sequence>MPRTIPGSASRVLAVLVALGLCGWGAERVRGEGSSLQAPGALHVYLNDASGFFSDKGIAQAKEVMEKTLFNGGLVLTVDVLAHPPQGREVPKDEKQRGKFFLELARELATADKARGIYILVCRSPGYVQVIADKATRERGLSEADERKLRDILLEGFREAAKLEKEKPEQAVERRDKALVAAVQFVVEDLRNTTPPTSSGGQRAGLPGPAKAVQELEGNSLAGWICIGLVALLALWLIVGFIRALSGAGTAPAAGGGGGGGFFSSLLGGLFGAMAGMWLYNHLFGGSSFWGGDSSGLGSAEAGSSGGVAGEGDFSGDTGAGGSFDTGDTGGDAGGGDWGGGDWGGGDFGGGDFGGDGGGDF</sequence>
<dbReference type="Proteomes" id="UP000542342">
    <property type="component" value="Unassembled WGS sequence"/>
</dbReference>
<accession>A0A7V8VFD3</accession>
<protein>
    <recommendedName>
        <fullName evidence="5">TPM domain-containing protein</fullName>
    </recommendedName>
</protein>
<feature type="region of interest" description="Disordered" evidence="1">
    <location>
        <begin position="318"/>
        <end position="361"/>
    </location>
</feature>
<comment type="caution">
    <text evidence="3">The sequence shown here is derived from an EMBL/GenBank/DDBJ whole genome shotgun (WGS) entry which is preliminary data.</text>
</comment>
<organism evidence="3 4">
    <name type="scientific">Thermogemmata fonticola</name>
    <dbReference type="NCBI Taxonomy" id="2755323"/>
    <lineage>
        <taxon>Bacteria</taxon>
        <taxon>Pseudomonadati</taxon>
        <taxon>Planctomycetota</taxon>
        <taxon>Planctomycetia</taxon>
        <taxon>Gemmatales</taxon>
        <taxon>Gemmataceae</taxon>
        <taxon>Thermogemmata</taxon>
    </lineage>
</organism>
<feature type="transmembrane region" description="Helical" evidence="2">
    <location>
        <begin position="221"/>
        <end position="245"/>
    </location>
</feature>
<feature type="transmembrane region" description="Helical" evidence="2">
    <location>
        <begin position="257"/>
        <end position="280"/>
    </location>
</feature>
<proteinExistence type="predicted"/>
<name>A0A7V8VFD3_9BACT</name>
<keyword evidence="2" id="KW-0812">Transmembrane</keyword>
<evidence type="ECO:0000313" key="3">
    <source>
        <dbReference type="EMBL" id="MBA2227014.1"/>
    </source>
</evidence>
<keyword evidence="2" id="KW-1133">Transmembrane helix</keyword>
<evidence type="ECO:0008006" key="5">
    <source>
        <dbReference type="Google" id="ProtNLM"/>
    </source>
</evidence>
<dbReference type="EMBL" id="JACEFB010000009">
    <property type="protein sequence ID" value="MBA2227014.1"/>
    <property type="molecule type" value="Genomic_DNA"/>
</dbReference>
<evidence type="ECO:0000256" key="1">
    <source>
        <dbReference type="SAM" id="MobiDB-lite"/>
    </source>
</evidence>
<reference evidence="3 4" key="1">
    <citation type="submission" date="2020-07" db="EMBL/GenBank/DDBJ databases">
        <title>Thermogemmata thermophila gen. nov., sp. nov., a novel moderate thermophilic planctomycete from a Kamchatka hot spring.</title>
        <authorList>
            <person name="Elcheninov A.G."/>
            <person name="Podosokorskaya O.A."/>
            <person name="Kovaleva O.L."/>
            <person name="Novikov A."/>
            <person name="Bonch-Osmolovskaya E.A."/>
            <person name="Toshchakov S.V."/>
            <person name="Kublanov I.V."/>
        </authorList>
    </citation>
    <scope>NUCLEOTIDE SEQUENCE [LARGE SCALE GENOMIC DNA]</scope>
    <source>
        <strain evidence="3 4">2918</strain>
    </source>
</reference>
<evidence type="ECO:0000313" key="4">
    <source>
        <dbReference type="Proteomes" id="UP000542342"/>
    </source>
</evidence>
<keyword evidence="2" id="KW-0472">Membrane</keyword>